<keyword evidence="6 11" id="KW-0812">Transmembrane</keyword>
<organism evidence="13 14">
    <name type="scientific">Shinella sumterensis</name>
    <dbReference type="NCBI Taxonomy" id="1967501"/>
    <lineage>
        <taxon>Bacteria</taxon>
        <taxon>Pseudomonadati</taxon>
        <taxon>Pseudomonadota</taxon>
        <taxon>Alphaproteobacteria</taxon>
        <taxon>Hyphomicrobiales</taxon>
        <taxon>Rhizobiaceae</taxon>
        <taxon>Shinella</taxon>
    </lineage>
</organism>
<sequence>MPFDVLLLVLLGAALHATWNALVKSGTDKSLDAAMVALGAGAVGLFFLPFVPLPKPEAWPFILVSAVLQFAYFQLVAAAYRAGDIGLVYPLMRGVAPLIVAMTSGLVLGEHLTTTAMAGVLVISAGVLTLALESRRGGRHAILLALANAVVIATYTFVDGAGARVSGNAISYTLWMALLPPVLLFTWAIARRGTAPVWSHVRRNWARGLFGGAGSIASYGLALWAMTRAPVATVAALRETAILFALLISVFILKEKASVWRYLAGAVIGCGVLVLKLA</sequence>
<dbReference type="EMBL" id="CP132302">
    <property type="protein sequence ID" value="WLR99041.1"/>
    <property type="molecule type" value="Genomic_DNA"/>
</dbReference>
<dbReference type="InterPro" id="IPR037185">
    <property type="entry name" value="EmrE-like"/>
</dbReference>
<gene>
    <name evidence="13" type="ORF">Q9313_08485</name>
</gene>
<dbReference type="RefSeq" id="WP_306038557.1">
    <property type="nucleotide sequence ID" value="NZ_CP132302.1"/>
</dbReference>
<feature type="transmembrane region" description="Helical" evidence="11">
    <location>
        <begin position="58"/>
        <end position="80"/>
    </location>
</feature>
<dbReference type="GO" id="GO:0005886">
    <property type="term" value="C:plasma membrane"/>
    <property type="evidence" value="ECO:0007669"/>
    <property type="project" value="UniProtKB-SubCell"/>
</dbReference>
<name>A0AA50CRB1_9HYPH</name>
<proteinExistence type="predicted"/>
<dbReference type="InterPro" id="IPR000390">
    <property type="entry name" value="Small_drug/metabolite_transptr"/>
</dbReference>
<dbReference type="PANTHER" id="PTHR30561">
    <property type="entry name" value="SMR FAMILY PROTON-DEPENDENT DRUG EFFLUX TRANSPORTER SUGE"/>
    <property type="match status" value="1"/>
</dbReference>
<evidence type="ECO:0000256" key="2">
    <source>
        <dbReference type="ARBA" id="ARBA00022475"/>
    </source>
</evidence>
<keyword evidence="8 11" id="KW-1133">Transmembrane helix</keyword>
<feature type="transmembrane region" description="Helical" evidence="11">
    <location>
        <begin position="205"/>
        <end position="224"/>
    </location>
</feature>
<dbReference type="GO" id="GO:0009103">
    <property type="term" value="P:lipopolysaccharide biosynthetic process"/>
    <property type="evidence" value="ECO:0007669"/>
    <property type="project" value="UniProtKB-KW"/>
</dbReference>
<feature type="domain" description="EamA" evidence="12">
    <location>
        <begin position="6"/>
        <end position="130"/>
    </location>
</feature>
<keyword evidence="5" id="KW-0441">Lipid A biosynthesis</keyword>
<dbReference type="Gene3D" id="1.10.3730.20">
    <property type="match status" value="2"/>
</dbReference>
<evidence type="ECO:0000256" key="8">
    <source>
        <dbReference type="ARBA" id="ARBA00022989"/>
    </source>
</evidence>
<evidence type="ECO:0000256" key="11">
    <source>
        <dbReference type="SAM" id="Phobius"/>
    </source>
</evidence>
<keyword evidence="2" id="KW-1003">Cell membrane</keyword>
<feature type="transmembrane region" description="Helical" evidence="11">
    <location>
        <begin position="86"/>
        <end position="108"/>
    </location>
</feature>
<reference evidence="13 14" key="1">
    <citation type="submission" date="2023-08" db="EMBL/GenBank/DDBJ databases">
        <title>Pathogen: clinical or host-associated sample.</title>
        <authorList>
            <person name="Hergert J."/>
            <person name="Casey R."/>
            <person name="Wagner J."/>
            <person name="Young E.L."/>
            <person name="Oakeson K.F."/>
        </authorList>
    </citation>
    <scope>NUCLEOTIDE SEQUENCE [LARGE SCALE GENOMIC DNA]</scope>
    <source>
        <strain evidence="13 14">1760953</strain>
    </source>
</reference>
<dbReference type="PANTHER" id="PTHR30561:SF9">
    <property type="entry name" value="4-AMINO-4-DEOXY-L-ARABINOSE-PHOSPHOUNDECAPRENOL FLIPPASE SUBUNIT ARNF-RELATED"/>
    <property type="match status" value="1"/>
</dbReference>
<keyword evidence="9" id="KW-0443">Lipid metabolism</keyword>
<dbReference type="GO" id="GO:0022857">
    <property type="term" value="F:transmembrane transporter activity"/>
    <property type="evidence" value="ECO:0007669"/>
    <property type="project" value="InterPro"/>
</dbReference>
<dbReference type="SUPFAM" id="SSF103481">
    <property type="entry name" value="Multidrug resistance efflux transporter EmrE"/>
    <property type="match status" value="2"/>
</dbReference>
<comment type="subcellular location">
    <subcellularLocation>
        <location evidence="1">Cell membrane</location>
        <topology evidence="1">Multi-pass membrane protein</topology>
    </subcellularLocation>
</comment>
<feature type="transmembrane region" description="Helical" evidence="11">
    <location>
        <begin position="33"/>
        <end position="51"/>
    </location>
</feature>
<evidence type="ECO:0000256" key="5">
    <source>
        <dbReference type="ARBA" id="ARBA00022556"/>
    </source>
</evidence>
<evidence type="ECO:0000256" key="10">
    <source>
        <dbReference type="ARBA" id="ARBA00023136"/>
    </source>
</evidence>
<evidence type="ECO:0000256" key="4">
    <source>
        <dbReference type="ARBA" id="ARBA00022519"/>
    </source>
</evidence>
<feature type="transmembrane region" description="Helical" evidence="11">
    <location>
        <begin position="115"/>
        <end position="132"/>
    </location>
</feature>
<feature type="transmembrane region" description="Helical" evidence="11">
    <location>
        <begin position="236"/>
        <end position="253"/>
    </location>
</feature>
<keyword evidence="4" id="KW-0997">Cell inner membrane</keyword>
<evidence type="ECO:0000313" key="13">
    <source>
        <dbReference type="EMBL" id="WLR99041.1"/>
    </source>
</evidence>
<feature type="domain" description="EamA" evidence="12">
    <location>
        <begin position="141"/>
        <end position="275"/>
    </location>
</feature>
<dbReference type="InterPro" id="IPR000620">
    <property type="entry name" value="EamA_dom"/>
</dbReference>
<feature type="transmembrane region" description="Helical" evidence="11">
    <location>
        <begin position="170"/>
        <end position="190"/>
    </location>
</feature>
<evidence type="ECO:0000259" key="12">
    <source>
        <dbReference type="Pfam" id="PF00892"/>
    </source>
</evidence>
<evidence type="ECO:0000256" key="7">
    <source>
        <dbReference type="ARBA" id="ARBA00022985"/>
    </source>
</evidence>
<dbReference type="Pfam" id="PF00892">
    <property type="entry name" value="EamA"/>
    <property type="match status" value="2"/>
</dbReference>
<dbReference type="GO" id="GO:0009245">
    <property type="term" value="P:lipid A biosynthetic process"/>
    <property type="evidence" value="ECO:0007669"/>
    <property type="project" value="UniProtKB-KW"/>
</dbReference>
<evidence type="ECO:0000256" key="9">
    <source>
        <dbReference type="ARBA" id="ARBA00023098"/>
    </source>
</evidence>
<feature type="transmembrane region" description="Helical" evidence="11">
    <location>
        <begin position="138"/>
        <end position="158"/>
    </location>
</feature>
<accession>A0AA50CRB1</accession>
<protein>
    <submittedName>
        <fullName evidence="13">EamA family transporter</fullName>
    </submittedName>
</protein>
<keyword evidence="14" id="KW-1185">Reference proteome</keyword>
<evidence type="ECO:0000256" key="3">
    <source>
        <dbReference type="ARBA" id="ARBA00022516"/>
    </source>
</evidence>
<feature type="transmembrane region" description="Helical" evidence="11">
    <location>
        <begin position="259"/>
        <end position="277"/>
    </location>
</feature>
<evidence type="ECO:0000313" key="14">
    <source>
        <dbReference type="Proteomes" id="UP001234585"/>
    </source>
</evidence>
<keyword evidence="10 11" id="KW-0472">Membrane</keyword>
<evidence type="ECO:0000256" key="1">
    <source>
        <dbReference type="ARBA" id="ARBA00004651"/>
    </source>
</evidence>
<keyword evidence="7" id="KW-0448">Lipopolysaccharide biosynthesis</keyword>
<keyword evidence="3" id="KW-0444">Lipid biosynthesis</keyword>
<dbReference type="Proteomes" id="UP001234585">
    <property type="component" value="Chromosome"/>
</dbReference>
<dbReference type="AlphaFoldDB" id="A0AA50CRB1"/>
<evidence type="ECO:0000256" key="6">
    <source>
        <dbReference type="ARBA" id="ARBA00022692"/>
    </source>
</evidence>